<dbReference type="InterPro" id="IPR003795">
    <property type="entry name" value="DUF192"/>
</dbReference>
<gene>
    <name evidence="1" type="ORF">GXN74_06200</name>
</gene>
<protein>
    <submittedName>
        <fullName evidence="1">DUF192 domain-containing protein</fullName>
    </submittedName>
</protein>
<dbReference type="RefSeq" id="WP_162370055.1">
    <property type="nucleotide sequence ID" value="NZ_JAAEEH010000013.1"/>
</dbReference>
<evidence type="ECO:0000313" key="2">
    <source>
        <dbReference type="Proteomes" id="UP000461585"/>
    </source>
</evidence>
<reference evidence="1 2" key="1">
    <citation type="submission" date="2020-01" db="EMBL/GenBank/DDBJ databases">
        <title>Anaeroalcalibacter tamaniensis gen. nov., sp. nov., moderately halophilic strictly anaerobic fermenter bacterium from mud volcano of Taman peninsula.</title>
        <authorList>
            <person name="Frolova A."/>
            <person name="Merkel A.Y."/>
            <person name="Slobodkin A.I."/>
        </authorList>
    </citation>
    <scope>NUCLEOTIDE SEQUENCE [LARGE SCALE GENOMIC DNA]</scope>
    <source>
        <strain evidence="1 2">F-3ap</strain>
    </source>
</reference>
<dbReference type="Gene3D" id="2.60.120.1140">
    <property type="entry name" value="Protein of unknown function DUF192"/>
    <property type="match status" value="1"/>
</dbReference>
<dbReference type="Pfam" id="PF02643">
    <property type="entry name" value="DUF192"/>
    <property type="match status" value="1"/>
</dbReference>
<dbReference type="AlphaFoldDB" id="A0A7X5HVE0"/>
<organism evidence="1 2">
    <name type="scientific">Anaerotalea alkaliphila</name>
    <dbReference type="NCBI Taxonomy" id="2662126"/>
    <lineage>
        <taxon>Bacteria</taxon>
        <taxon>Bacillati</taxon>
        <taxon>Bacillota</taxon>
        <taxon>Clostridia</taxon>
        <taxon>Eubacteriales</taxon>
        <taxon>Anaerotalea</taxon>
    </lineage>
</organism>
<accession>A0A7X5HVE0</accession>
<dbReference type="EMBL" id="JAAEEH010000013">
    <property type="protein sequence ID" value="NDL67329.1"/>
    <property type="molecule type" value="Genomic_DNA"/>
</dbReference>
<dbReference type="InterPro" id="IPR038695">
    <property type="entry name" value="Saro_0823-like_sf"/>
</dbReference>
<comment type="caution">
    <text evidence="1">The sequence shown here is derived from an EMBL/GenBank/DDBJ whole genome shotgun (WGS) entry which is preliminary data.</text>
</comment>
<proteinExistence type="predicted"/>
<name>A0A7X5HVE0_9FIRM</name>
<dbReference type="Proteomes" id="UP000461585">
    <property type="component" value="Unassembled WGS sequence"/>
</dbReference>
<keyword evidence="2" id="KW-1185">Reference proteome</keyword>
<evidence type="ECO:0000313" key="1">
    <source>
        <dbReference type="EMBL" id="NDL67329.1"/>
    </source>
</evidence>
<sequence length="117" mass="13235">MQKQNVRIRFPGGQLLLRIRPAESFAARFFGYMGRKAPHCPGILFTNCNSIHSFFMHFDLDLLFLDKKGRVLRKVLGLGRRKMVFPVEGAWQVLELPAGKLPPVEVGDTVLVEPDAN</sequence>